<protein>
    <recommendedName>
        <fullName evidence="3">Polymerase/histidinol phosphatase N-terminal domain-containing protein</fullName>
    </recommendedName>
</protein>
<accession>A0A1F5KGC1</accession>
<organism evidence="1 2">
    <name type="scientific">Candidatus Daviesbacteria bacterium RIFCSPHIGHO2_02_FULL_43_12</name>
    <dbReference type="NCBI Taxonomy" id="1797776"/>
    <lineage>
        <taxon>Bacteria</taxon>
        <taxon>Candidatus Daviesiibacteriota</taxon>
    </lineage>
</organism>
<dbReference type="InterPro" id="IPR016195">
    <property type="entry name" value="Pol/histidinol_Pase-like"/>
</dbReference>
<dbReference type="Gene3D" id="3.20.20.140">
    <property type="entry name" value="Metal-dependent hydrolases"/>
    <property type="match status" value="1"/>
</dbReference>
<dbReference type="SUPFAM" id="SSF89550">
    <property type="entry name" value="PHP domain-like"/>
    <property type="match status" value="1"/>
</dbReference>
<reference evidence="1 2" key="1">
    <citation type="journal article" date="2016" name="Nat. Commun.">
        <title>Thousands of microbial genomes shed light on interconnected biogeochemical processes in an aquifer system.</title>
        <authorList>
            <person name="Anantharaman K."/>
            <person name="Brown C.T."/>
            <person name="Hug L.A."/>
            <person name="Sharon I."/>
            <person name="Castelle C.J."/>
            <person name="Probst A.J."/>
            <person name="Thomas B.C."/>
            <person name="Singh A."/>
            <person name="Wilkins M.J."/>
            <person name="Karaoz U."/>
            <person name="Brodie E.L."/>
            <person name="Williams K.H."/>
            <person name="Hubbard S.S."/>
            <person name="Banfield J.F."/>
        </authorList>
    </citation>
    <scope>NUCLEOTIDE SEQUENCE [LARGE SCALE GENOMIC DNA]</scope>
</reference>
<dbReference type="AlphaFoldDB" id="A0A1F5KGC1"/>
<sequence>MFELFGKFYPNQKLAELHAHSSLSKDTVNGLSPERLVRIAVEVAKIDALAITDHDSIVGSRRARNYARRRQLPIEIILLQRFQHQVAMWWLYILSKISNRI</sequence>
<dbReference type="Proteomes" id="UP000177328">
    <property type="component" value="Unassembled WGS sequence"/>
</dbReference>
<evidence type="ECO:0000313" key="2">
    <source>
        <dbReference type="Proteomes" id="UP000177328"/>
    </source>
</evidence>
<evidence type="ECO:0008006" key="3">
    <source>
        <dbReference type="Google" id="ProtNLM"/>
    </source>
</evidence>
<gene>
    <name evidence="1" type="ORF">A3D25_03940</name>
</gene>
<proteinExistence type="predicted"/>
<comment type="caution">
    <text evidence="1">The sequence shown here is derived from an EMBL/GenBank/DDBJ whole genome shotgun (WGS) entry which is preliminary data.</text>
</comment>
<dbReference type="EMBL" id="MFDD01000014">
    <property type="protein sequence ID" value="OGE39928.1"/>
    <property type="molecule type" value="Genomic_DNA"/>
</dbReference>
<name>A0A1F5KGC1_9BACT</name>
<evidence type="ECO:0000313" key="1">
    <source>
        <dbReference type="EMBL" id="OGE39928.1"/>
    </source>
</evidence>